<feature type="compositionally biased region" description="Acidic residues" evidence="1">
    <location>
        <begin position="180"/>
        <end position="190"/>
    </location>
</feature>
<keyword evidence="3" id="KW-1185">Reference proteome</keyword>
<dbReference type="Proteomes" id="UP000265800">
    <property type="component" value="Unassembled WGS sequence"/>
</dbReference>
<name>A0A399ENB5_9DEIN</name>
<protein>
    <submittedName>
        <fullName evidence="2">Uncharacterized protein</fullName>
    </submittedName>
</protein>
<proteinExistence type="predicted"/>
<gene>
    <name evidence="2" type="ORF">Mlute_01367</name>
</gene>
<organism evidence="2 3">
    <name type="scientific">Meiothermus luteus</name>
    <dbReference type="NCBI Taxonomy" id="2026184"/>
    <lineage>
        <taxon>Bacteria</taxon>
        <taxon>Thermotogati</taxon>
        <taxon>Deinococcota</taxon>
        <taxon>Deinococci</taxon>
        <taxon>Thermales</taxon>
        <taxon>Thermaceae</taxon>
        <taxon>Meiothermus</taxon>
    </lineage>
</organism>
<accession>A0A399ENB5</accession>
<dbReference type="EMBL" id="QWKZ01000036">
    <property type="protein sequence ID" value="RIH86107.1"/>
    <property type="molecule type" value="Genomic_DNA"/>
</dbReference>
<feature type="region of interest" description="Disordered" evidence="1">
    <location>
        <begin position="165"/>
        <end position="198"/>
    </location>
</feature>
<comment type="caution">
    <text evidence="2">The sequence shown here is derived from an EMBL/GenBank/DDBJ whole genome shotgun (WGS) entry which is preliminary data.</text>
</comment>
<sequence length="219" mass="25065">MITIMNGMNTASLAPLLGLGERATYKVIHMYEQVYGRLPRHNRVIRVPAEAADRIREARDLVASGRAASYKDAFHLLKGGAVLTPDDRERIYKSLERLLEQAEALDPLLALVGYLREEVDILRSEIDQIRLVLYGAQMDQIARQDADIRKHLRPPRLLQATLAARDLQSQGGVSTPEPVETSEETPEETPGDTPKRSVWDLKWERWRKRMEEEEKEKNK</sequence>
<evidence type="ECO:0000313" key="2">
    <source>
        <dbReference type="EMBL" id="RIH86107.1"/>
    </source>
</evidence>
<reference evidence="2 3" key="1">
    <citation type="submission" date="2018-08" db="EMBL/GenBank/DDBJ databases">
        <title>Meiothermus luteus KCTC 52599 genome sequencing project.</title>
        <authorList>
            <person name="Da Costa M.S."/>
            <person name="Albuquerque L."/>
            <person name="Raposo P."/>
            <person name="Froufe H.J.C."/>
            <person name="Barroso C.S."/>
            <person name="Egas C."/>
        </authorList>
    </citation>
    <scope>NUCLEOTIDE SEQUENCE [LARGE SCALE GENOMIC DNA]</scope>
    <source>
        <strain evidence="2 3">KCTC 52599</strain>
    </source>
</reference>
<evidence type="ECO:0000313" key="3">
    <source>
        <dbReference type="Proteomes" id="UP000265800"/>
    </source>
</evidence>
<dbReference type="AlphaFoldDB" id="A0A399ENB5"/>
<evidence type="ECO:0000256" key="1">
    <source>
        <dbReference type="SAM" id="MobiDB-lite"/>
    </source>
</evidence>